<dbReference type="AlphaFoldDB" id="B4QPF2"/>
<protein>
    <submittedName>
        <fullName evidence="2">GD14749</fullName>
    </submittedName>
</protein>
<dbReference type="Gene3D" id="2.60.40.1520">
    <property type="entry name" value="Hemocyanin, C-terminal domain"/>
    <property type="match status" value="1"/>
</dbReference>
<dbReference type="Pfam" id="PF03723">
    <property type="entry name" value="Hemocyanin_C"/>
    <property type="match status" value="1"/>
</dbReference>
<reference evidence="2 3" key="1">
    <citation type="journal article" date="2007" name="Nature">
        <title>Evolution of genes and genomes on the Drosophila phylogeny.</title>
        <authorList>
            <consortium name="Drosophila 12 Genomes Consortium"/>
            <person name="Clark A.G."/>
            <person name="Eisen M.B."/>
            <person name="Smith D.R."/>
            <person name="Bergman C.M."/>
            <person name="Oliver B."/>
            <person name="Markow T.A."/>
            <person name="Kaufman T.C."/>
            <person name="Kellis M."/>
            <person name="Gelbart W."/>
            <person name="Iyer V.N."/>
            <person name="Pollard D.A."/>
            <person name="Sackton T.B."/>
            <person name="Larracuente A.M."/>
            <person name="Singh N.D."/>
            <person name="Abad J.P."/>
            <person name="Abt D.N."/>
            <person name="Adryan B."/>
            <person name="Aguade M."/>
            <person name="Akashi H."/>
            <person name="Anderson W.W."/>
            <person name="Aquadro C.F."/>
            <person name="Ardell D.H."/>
            <person name="Arguello R."/>
            <person name="Artieri C.G."/>
            <person name="Barbash D.A."/>
            <person name="Barker D."/>
            <person name="Barsanti P."/>
            <person name="Batterham P."/>
            <person name="Batzoglou S."/>
            <person name="Begun D."/>
            <person name="Bhutkar A."/>
            <person name="Blanco E."/>
            <person name="Bosak S.A."/>
            <person name="Bradley R.K."/>
            <person name="Brand A.D."/>
            <person name="Brent M.R."/>
            <person name="Brooks A.N."/>
            <person name="Brown R.H."/>
            <person name="Butlin R.K."/>
            <person name="Caggese C."/>
            <person name="Calvi B.R."/>
            <person name="Bernardo de Carvalho A."/>
            <person name="Caspi A."/>
            <person name="Castrezana S."/>
            <person name="Celniker S.E."/>
            <person name="Chang J.L."/>
            <person name="Chapple C."/>
            <person name="Chatterji S."/>
            <person name="Chinwalla A."/>
            <person name="Civetta A."/>
            <person name="Clifton S.W."/>
            <person name="Comeron J.M."/>
            <person name="Costello J.C."/>
            <person name="Coyne J.A."/>
            <person name="Daub J."/>
            <person name="David R.G."/>
            <person name="Delcher A.L."/>
            <person name="Delehaunty K."/>
            <person name="Do C.B."/>
            <person name="Ebling H."/>
            <person name="Edwards K."/>
            <person name="Eickbush T."/>
            <person name="Evans J.D."/>
            <person name="Filipski A."/>
            <person name="Findeiss S."/>
            <person name="Freyhult E."/>
            <person name="Fulton L."/>
            <person name="Fulton R."/>
            <person name="Garcia A.C."/>
            <person name="Gardiner A."/>
            <person name="Garfield D.A."/>
            <person name="Garvin B.E."/>
            <person name="Gibson G."/>
            <person name="Gilbert D."/>
            <person name="Gnerre S."/>
            <person name="Godfrey J."/>
            <person name="Good R."/>
            <person name="Gotea V."/>
            <person name="Gravely B."/>
            <person name="Greenberg A.J."/>
            <person name="Griffiths-Jones S."/>
            <person name="Gross S."/>
            <person name="Guigo R."/>
            <person name="Gustafson E.A."/>
            <person name="Haerty W."/>
            <person name="Hahn M.W."/>
            <person name="Halligan D.L."/>
            <person name="Halpern A.L."/>
            <person name="Halter G.M."/>
            <person name="Han M.V."/>
            <person name="Heger A."/>
            <person name="Hillier L."/>
            <person name="Hinrichs A.S."/>
            <person name="Holmes I."/>
            <person name="Hoskins R.A."/>
            <person name="Hubisz M.J."/>
            <person name="Hultmark D."/>
            <person name="Huntley M.A."/>
            <person name="Jaffe D.B."/>
            <person name="Jagadeeshan S."/>
            <person name="Jeck W.R."/>
            <person name="Johnson J."/>
            <person name="Jones C.D."/>
            <person name="Jordan W.C."/>
            <person name="Karpen G.H."/>
            <person name="Kataoka E."/>
            <person name="Keightley P.D."/>
            <person name="Kheradpour P."/>
            <person name="Kirkness E.F."/>
            <person name="Koerich L.B."/>
            <person name="Kristiansen K."/>
            <person name="Kudrna D."/>
            <person name="Kulathinal R.J."/>
            <person name="Kumar S."/>
            <person name="Kwok R."/>
            <person name="Lander E."/>
            <person name="Langley C.H."/>
            <person name="Lapoint R."/>
            <person name="Lazzaro B.P."/>
            <person name="Lee S.J."/>
            <person name="Levesque L."/>
            <person name="Li R."/>
            <person name="Lin C.F."/>
            <person name="Lin M.F."/>
            <person name="Lindblad-Toh K."/>
            <person name="Llopart A."/>
            <person name="Long M."/>
            <person name="Low L."/>
            <person name="Lozovsky E."/>
            <person name="Lu J."/>
            <person name="Luo M."/>
            <person name="Machado C.A."/>
            <person name="Makalowski W."/>
            <person name="Marzo M."/>
            <person name="Matsuda M."/>
            <person name="Matzkin L."/>
            <person name="McAllister B."/>
            <person name="McBride C.S."/>
            <person name="McKernan B."/>
            <person name="McKernan K."/>
            <person name="Mendez-Lago M."/>
            <person name="Minx P."/>
            <person name="Mollenhauer M.U."/>
            <person name="Montooth K."/>
            <person name="Mount S.M."/>
            <person name="Mu X."/>
            <person name="Myers E."/>
            <person name="Negre B."/>
            <person name="Newfeld S."/>
            <person name="Nielsen R."/>
            <person name="Noor M.A."/>
            <person name="O'Grady P."/>
            <person name="Pachter L."/>
            <person name="Papaceit M."/>
            <person name="Parisi M.J."/>
            <person name="Parisi M."/>
            <person name="Parts L."/>
            <person name="Pedersen J.S."/>
            <person name="Pesole G."/>
            <person name="Phillippy A.M."/>
            <person name="Ponting C.P."/>
            <person name="Pop M."/>
            <person name="Porcelli D."/>
            <person name="Powell J.R."/>
            <person name="Prohaska S."/>
            <person name="Pruitt K."/>
            <person name="Puig M."/>
            <person name="Quesneville H."/>
            <person name="Ram K.R."/>
            <person name="Rand D."/>
            <person name="Rasmussen M.D."/>
            <person name="Reed L.K."/>
            <person name="Reenan R."/>
            <person name="Reily A."/>
            <person name="Remington K.A."/>
            <person name="Rieger T.T."/>
            <person name="Ritchie M.G."/>
            <person name="Robin C."/>
            <person name="Rogers Y.H."/>
            <person name="Rohde C."/>
            <person name="Rozas J."/>
            <person name="Rubenfield M.J."/>
            <person name="Ruiz A."/>
            <person name="Russo S."/>
            <person name="Salzberg S.L."/>
            <person name="Sanchez-Gracia A."/>
            <person name="Saranga D.J."/>
            <person name="Sato H."/>
            <person name="Schaeffer S.W."/>
            <person name="Schatz M.C."/>
            <person name="Schlenke T."/>
            <person name="Schwartz R."/>
            <person name="Segarra C."/>
            <person name="Singh R.S."/>
            <person name="Sirot L."/>
            <person name="Sirota M."/>
            <person name="Sisneros N.B."/>
            <person name="Smith C.D."/>
            <person name="Smith T.F."/>
            <person name="Spieth J."/>
            <person name="Stage D.E."/>
            <person name="Stark A."/>
            <person name="Stephan W."/>
            <person name="Strausberg R.L."/>
            <person name="Strempel S."/>
            <person name="Sturgill D."/>
            <person name="Sutton G."/>
            <person name="Sutton G.G."/>
            <person name="Tao W."/>
            <person name="Teichmann S."/>
            <person name="Tobari Y.N."/>
            <person name="Tomimura Y."/>
            <person name="Tsolas J.M."/>
            <person name="Valente V.L."/>
            <person name="Venter E."/>
            <person name="Venter J.C."/>
            <person name="Vicario S."/>
            <person name="Vieira F.G."/>
            <person name="Vilella A.J."/>
            <person name="Villasante A."/>
            <person name="Walenz B."/>
            <person name="Wang J."/>
            <person name="Wasserman M."/>
            <person name="Watts T."/>
            <person name="Wilson D."/>
            <person name="Wilson R.K."/>
            <person name="Wing R.A."/>
            <person name="Wolfner M.F."/>
            <person name="Wong A."/>
            <person name="Wong G.K."/>
            <person name="Wu C.I."/>
            <person name="Wu G."/>
            <person name="Yamamoto D."/>
            <person name="Yang H.P."/>
            <person name="Yang S.P."/>
            <person name="Yorke J.A."/>
            <person name="Yoshida K."/>
            <person name="Zdobnov E."/>
            <person name="Zhang P."/>
            <person name="Zhang Y."/>
            <person name="Zimin A.V."/>
            <person name="Baldwin J."/>
            <person name="Abdouelleil A."/>
            <person name="Abdulkadir J."/>
            <person name="Abebe A."/>
            <person name="Abera B."/>
            <person name="Abreu J."/>
            <person name="Acer S.C."/>
            <person name="Aftuck L."/>
            <person name="Alexander A."/>
            <person name="An P."/>
            <person name="Anderson E."/>
            <person name="Anderson S."/>
            <person name="Arachi H."/>
            <person name="Azer M."/>
            <person name="Bachantsang P."/>
            <person name="Barry A."/>
            <person name="Bayul T."/>
            <person name="Berlin A."/>
            <person name="Bessette D."/>
            <person name="Bloom T."/>
            <person name="Blye J."/>
            <person name="Boguslavskiy L."/>
            <person name="Bonnet C."/>
            <person name="Boukhgalter B."/>
            <person name="Bourzgui I."/>
            <person name="Brown A."/>
            <person name="Cahill P."/>
            <person name="Channer S."/>
            <person name="Cheshatsang Y."/>
            <person name="Chuda L."/>
            <person name="Citroen M."/>
            <person name="Collymore A."/>
            <person name="Cooke P."/>
            <person name="Costello M."/>
            <person name="D'Aco K."/>
            <person name="Daza R."/>
            <person name="De Haan G."/>
            <person name="DeGray S."/>
            <person name="DeMaso C."/>
            <person name="Dhargay N."/>
            <person name="Dooley K."/>
            <person name="Dooley E."/>
            <person name="Doricent M."/>
            <person name="Dorje P."/>
            <person name="Dorjee K."/>
            <person name="Dupes A."/>
            <person name="Elong R."/>
            <person name="Falk J."/>
            <person name="Farina A."/>
            <person name="Faro S."/>
            <person name="Ferguson D."/>
            <person name="Fisher S."/>
            <person name="Foley C.D."/>
            <person name="Franke A."/>
            <person name="Friedrich D."/>
            <person name="Gadbois L."/>
            <person name="Gearin G."/>
            <person name="Gearin C.R."/>
            <person name="Giannoukos G."/>
            <person name="Goode T."/>
            <person name="Graham J."/>
            <person name="Grandbois E."/>
            <person name="Grewal S."/>
            <person name="Gyaltsen K."/>
            <person name="Hafez N."/>
            <person name="Hagos B."/>
            <person name="Hall J."/>
            <person name="Henson C."/>
            <person name="Hollinger A."/>
            <person name="Honan T."/>
            <person name="Huard M.D."/>
            <person name="Hughes L."/>
            <person name="Hurhula B."/>
            <person name="Husby M.E."/>
            <person name="Kamat A."/>
            <person name="Kanga B."/>
            <person name="Kashin S."/>
            <person name="Khazanovich D."/>
            <person name="Kisner P."/>
            <person name="Lance K."/>
            <person name="Lara M."/>
            <person name="Lee W."/>
            <person name="Lennon N."/>
            <person name="Letendre F."/>
            <person name="LeVine R."/>
            <person name="Lipovsky A."/>
            <person name="Liu X."/>
            <person name="Liu J."/>
            <person name="Liu S."/>
            <person name="Lokyitsang T."/>
            <person name="Lokyitsang Y."/>
            <person name="Lubonja R."/>
            <person name="Lui A."/>
            <person name="MacDonald P."/>
            <person name="Magnisalis V."/>
            <person name="Maru K."/>
            <person name="Matthews C."/>
            <person name="McCusker W."/>
            <person name="McDonough S."/>
            <person name="Mehta T."/>
            <person name="Meldrim J."/>
            <person name="Meneus L."/>
            <person name="Mihai O."/>
            <person name="Mihalev A."/>
            <person name="Mihova T."/>
            <person name="Mittelman R."/>
            <person name="Mlenga V."/>
            <person name="Montmayeur A."/>
            <person name="Mulrain L."/>
            <person name="Navidi A."/>
            <person name="Naylor J."/>
            <person name="Negash T."/>
            <person name="Nguyen T."/>
            <person name="Nguyen N."/>
            <person name="Nicol R."/>
            <person name="Norbu C."/>
            <person name="Norbu N."/>
            <person name="Novod N."/>
            <person name="O'Neill B."/>
            <person name="Osman S."/>
            <person name="Markiewicz E."/>
            <person name="Oyono O.L."/>
            <person name="Patti C."/>
            <person name="Phunkhang P."/>
            <person name="Pierre F."/>
            <person name="Priest M."/>
            <person name="Raghuraman S."/>
            <person name="Rege F."/>
            <person name="Reyes R."/>
            <person name="Rise C."/>
            <person name="Rogov P."/>
            <person name="Ross K."/>
            <person name="Ryan E."/>
            <person name="Settipalli S."/>
            <person name="Shea T."/>
            <person name="Sherpa N."/>
            <person name="Shi L."/>
            <person name="Shih D."/>
            <person name="Sparrow T."/>
            <person name="Spaulding J."/>
            <person name="Stalker J."/>
            <person name="Stange-Thomann N."/>
            <person name="Stavropoulos S."/>
            <person name="Stone C."/>
            <person name="Strader C."/>
            <person name="Tesfaye S."/>
            <person name="Thomson T."/>
            <person name="Thoulutsang Y."/>
            <person name="Thoulutsang D."/>
            <person name="Topham K."/>
            <person name="Topping I."/>
            <person name="Tsamla T."/>
            <person name="Vassiliev H."/>
            <person name="Vo A."/>
            <person name="Wangchuk T."/>
            <person name="Wangdi T."/>
            <person name="Weiand M."/>
            <person name="Wilkinson J."/>
            <person name="Wilson A."/>
            <person name="Yadav S."/>
            <person name="Young G."/>
            <person name="Yu Q."/>
            <person name="Zembek L."/>
            <person name="Zhong D."/>
            <person name="Zimmer A."/>
            <person name="Zwirko Z."/>
            <person name="Jaffe D.B."/>
            <person name="Alvarez P."/>
            <person name="Brockman W."/>
            <person name="Butler J."/>
            <person name="Chin C."/>
            <person name="Gnerre S."/>
            <person name="Grabherr M."/>
            <person name="Kleber M."/>
            <person name="Mauceli E."/>
            <person name="MacCallum I."/>
        </authorList>
    </citation>
    <scope>NUCLEOTIDE SEQUENCE [LARGE SCALE GENOMIC DNA]</scope>
    <source>
        <strain evidence="3">white501</strain>
    </source>
</reference>
<dbReference type="Proteomes" id="UP000000304">
    <property type="component" value="Chromosome 3L"/>
</dbReference>
<dbReference type="HOGENOM" id="CLU_2760535_0_0_1"/>
<dbReference type="InterPro" id="IPR014756">
    <property type="entry name" value="Ig_E-set"/>
</dbReference>
<dbReference type="STRING" id="7240.B4QPF2"/>
<accession>B4QPF2</accession>
<evidence type="ECO:0000313" key="2">
    <source>
        <dbReference type="EMBL" id="EDX10946.1"/>
    </source>
</evidence>
<dbReference type="InterPro" id="IPR037020">
    <property type="entry name" value="Hemocyanin_C_sf"/>
</dbReference>
<proteinExistence type="predicted"/>
<sequence>MRLLIVATVYDFKARQENELNCDFSKGVSRWDELPLGYPFERFLEDDALAAEIYGDHVYWKDVEILHEDQ</sequence>
<feature type="domain" description="Hemocyanin C-terminal" evidence="1">
    <location>
        <begin position="1"/>
        <end position="67"/>
    </location>
</feature>
<organism evidence="2 3">
    <name type="scientific">Drosophila simulans</name>
    <name type="common">Fruit fly</name>
    <dbReference type="NCBI Taxonomy" id="7240"/>
    <lineage>
        <taxon>Eukaryota</taxon>
        <taxon>Metazoa</taxon>
        <taxon>Ecdysozoa</taxon>
        <taxon>Arthropoda</taxon>
        <taxon>Hexapoda</taxon>
        <taxon>Insecta</taxon>
        <taxon>Pterygota</taxon>
        <taxon>Neoptera</taxon>
        <taxon>Endopterygota</taxon>
        <taxon>Diptera</taxon>
        <taxon>Brachycera</taxon>
        <taxon>Muscomorpha</taxon>
        <taxon>Ephydroidea</taxon>
        <taxon>Drosophilidae</taxon>
        <taxon>Drosophila</taxon>
        <taxon>Sophophora</taxon>
    </lineage>
</organism>
<evidence type="ECO:0000259" key="1">
    <source>
        <dbReference type="Pfam" id="PF03723"/>
    </source>
</evidence>
<dbReference type="InterPro" id="IPR005203">
    <property type="entry name" value="Hemocyanin_C"/>
</dbReference>
<dbReference type="SUPFAM" id="SSF81296">
    <property type="entry name" value="E set domains"/>
    <property type="match status" value="1"/>
</dbReference>
<evidence type="ECO:0000313" key="3">
    <source>
        <dbReference type="Proteomes" id="UP000000304"/>
    </source>
</evidence>
<name>B4QPF2_DROSI</name>
<dbReference type="OrthoDB" id="6371642at2759"/>
<keyword evidence="3" id="KW-1185">Reference proteome</keyword>
<gene>
    <name evidence="2" type="primary">Dsim\GD14749</name>
    <name evidence="2" type="ORF">Dsim_GD14749</name>
</gene>
<dbReference type="EMBL" id="CM000363">
    <property type="protein sequence ID" value="EDX10946.1"/>
    <property type="molecule type" value="Genomic_DNA"/>
</dbReference>